<dbReference type="RefSeq" id="WP_053431177.1">
    <property type="nucleotide sequence ID" value="NZ_CP040441.1"/>
</dbReference>
<evidence type="ECO:0000256" key="1">
    <source>
        <dbReference type="ARBA" id="ARBA00004651"/>
    </source>
</evidence>
<comment type="caution">
    <text evidence="10">The sequence shown here is derived from an EMBL/GenBank/DDBJ whole genome shotgun (WGS) entry which is preliminary data.</text>
</comment>
<sequence>MTDLGNVFIRGVVAFIVLFILVRIMGKKHITDMTYYEYIVGITIGNIAAQLTFSPHVRMSNTLFGMIIWAIFPMVLSKLELKSFRFRSLSEGEPTVLIENGNILEENLKKENLTVDELMIHLRQKDAFKLDDVESAVMEKSGLISVMKKSNVQPLTPKDAGLVIELDHSPQIVMIAGNVLEKSLQDYGYTKEWLLAEVTKQGAKRFEDVFLAQIDSKGNVYVDLYNDQQSNMPEVKQKLLMAANIKQLQADLIQISMQVTDAKTKEQFKAHAKQMDQLFHELSAHMVETSST</sequence>
<evidence type="ECO:0000256" key="3">
    <source>
        <dbReference type="ARBA" id="ARBA00022475"/>
    </source>
</evidence>
<dbReference type="EMBL" id="LILD01000001">
    <property type="protein sequence ID" value="KOO39111.1"/>
    <property type="molecule type" value="Genomic_DNA"/>
</dbReference>
<evidence type="ECO:0000256" key="7">
    <source>
        <dbReference type="SAM" id="Phobius"/>
    </source>
</evidence>
<evidence type="ECO:0000313" key="10">
    <source>
        <dbReference type="EMBL" id="KOO39111.1"/>
    </source>
</evidence>
<dbReference type="AlphaFoldDB" id="A0A0M0KJM8"/>
<comment type="subcellular location">
    <subcellularLocation>
        <location evidence="1">Cell membrane</location>
        <topology evidence="1">Multi-pass membrane protein</topology>
    </subcellularLocation>
</comment>
<organism evidence="10">
    <name type="scientific">Halalkalibacterium halodurans</name>
    <name type="common">Bacillus halodurans</name>
    <dbReference type="NCBI Taxonomy" id="86665"/>
    <lineage>
        <taxon>Bacteria</taxon>
        <taxon>Bacillati</taxon>
        <taxon>Bacillota</taxon>
        <taxon>Bacilli</taxon>
        <taxon>Bacillales</taxon>
        <taxon>Bacillaceae</taxon>
        <taxon>Halalkalibacterium (ex Joshi et al. 2022)</taxon>
    </lineage>
</organism>
<feature type="transmembrane region" description="Helical" evidence="7">
    <location>
        <begin position="59"/>
        <end position="77"/>
    </location>
</feature>
<dbReference type="GO" id="GO:0005886">
    <property type="term" value="C:plasma membrane"/>
    <property type="evidence" value="ECO:0007669"/>
    <property type="project" value="UniProtKB-SubCell"/>
</dbReference>
<evidence type="ECO:0000256" key="5">
    <source>
        <dbReference type="ARBA" id="ARBA00022989"/>
    </source>
</evidence>
<keyword evidence="4 7" id="KW-0812">Transmembrane</keyword>
<dbReference type="PANTHER" id="PTHR34582">
    <property type="entry name" value="UPF0702 TRANSMEMBRANE PROTEIN YCAP"/>
    <property type="match status" value="1"/>
</dbReference>
<evidence type="ECO:0000256" key="6">
    <source>
        <dbReference type="ARBA" id="ARBA00023136"/>
    </source>
</evidence>
<keyword evidence="5 7" id="KW-1133">Transmembrane helix</keyword>
<feature type="transmembrane region" description="Helical" evidence="7">
    <location>
        <begin position="6"/>
        <end position="24"/>
    </location>
</feature>
<proteinExistence type="inferred from homology"/>
<dbReference type="PANTHER" id="PTHR34582:SF7">
    <property type="entry name" value="UPF0702 TRANSMEMBRANE PROTEIN YDFS"/>
    <property type="match status" value="1"/>
</dbReference>
<feature type="domain" description="YetF C-terminal" evidence="8">
    <location>
        <begin position="82"/>
        <end position="214"/>
    </location>
</feature>
<evidence type="ECO:0000256" key="2">
    <source>
        <dbReference type="ARBA" id="ARBA00006448"/>
    </source>
</evidence>
<protein>
    <recommendedName>
        <fullName evidence="11">DUF421 domain-containing protein</fullName>
    </recommendedName>
</protein>
<dbReference type="Pfam" id="PF04239">
    <property type="entry name" value="DUF421"/>
    <property type="match status" value="1"/>
</dbReference>
<keyword evidence="3" id="KW-1003">Cell membrane</keyword>
<evidence type="ECO:0000259" key="9">
    <source>
        <dbReference type="Pfam" id="PF20730"/>
    </source>
</evidence>
<feature type="transmembrane region" description="Helical" evidence="7">
    <location>
        <begin position="36"/>
        <end position="53"/>
    </location>
</feature>
<dbReference type="InterPro" id="IPR048454">
    <property type="entry name" value="YetF_N"/>
</dbReference>
<evidence type="ECO:0000259" key="8">
    <source>
        <dbReference type="Pfam" id="PF04239"/>
    </source>
</evidence>
<comment type="similarity">
    <text evidence="2">Belongs to the UPF0702 family.</text>
</comment>
<name>A0A0M0KJM8_ALKHA</name>
<feature type="domain" description="YetF-like N-terminal transmembrane" evidence="9">
    <location>
        <begin position="7"/>
        <end position="77"/>
    </location>
</feature>
<accession>A0A0M0KJM8</accession>
<dbReference type="InterPro" id="IPR007353">
    <property type="entry name" value="DUF421"/>
</dbReference>
<dbReference type="GeneID" id="87597556"/>
<dbReference type="Gene3D" id="3.30.240.20">
    <property type="entry name" value="bsu07140 like domains"/>
    <property type="match status" value="2"/>
</dbReference>
<dbReference type="InterPro" id="IPR023090">
    <property type="entry name" value="UPF0702_alpha/beta_dom_sf"/>
</dbReference>
<dbReference type="PATRIC" id="fig|136160.3.peg.2341"/>
<gene>
    <name evidence="10" type="ORF">AMD02_09820</name>
</gene>
<dbReference type="Pfam" id="PF20730">
    <property type="entry name" value="YetF_N"/>
    <property type="match status" value="1"/>
</dbReference>
<evidence type="ECO:0008006" key="11">
    <source>
        <dbReference type="Google" id="ProtNLM"/>
    </source>
</evidence>
<keyword evidence="6 7" id="KW-0472">Membrane</keyword>
<evidence type="ECO:0000256" key="4">
    <source>
        <dbReference type="ARBA" id="ARBA00022692"/>
    </source>
</evidence>
<reference evidence="10" key="1">
    <citation type="submission" date="2015-08" db="EMBL/GenBank/DDBJ databases">
        <title>Complete DNA Sequence of Pseudomonas syringae pv. actinidiae, the Causal Agent of Kiwifruit Canker Disease.</title>
        <authorList>
            <person name="Rikkerink E.H.A."/>
            <person name="Fineran P.C."/>
        </authorList>
    </citation>
    <scope>NUCLEOTIDE SEQUENCE</scope>
    <source>
        <strain evidence="10">DSM 13666</strain>
    </source>
</reference>